<dbReference type="EMBL" id="JBHSBB010000028">
    <property type="protein sequence ID" value="MFC4035604.1"/>
    <property type="molecule type" value="Genomic_DNA"/>
</dbReference>
<dbReference type="Pfam" id="PF08530">
    <property type="entry name" value="PepX_C"/>
    <property type="match status" value="1"/>
</dbReference>
<evidence type="ECO:0000256" key="1">
    <source>
        <dbReference type="ARBA" id="ARBA00022801"/>
    </source>
</evidence>
<dbReference type="RefSeq" id="WP_386435853.1">
    <property type="nucleotide sequence ID" value="NZ_JBHSBB010000028.1"/>
</dbReference>
<organism evidence="3 4">
    <name type="scientific">Streptomyces polygonati</name>
    <dbReference type="NCBI Taxonomy" id="1617087"/>
    <lineage>
        <taxon>Bacteria</taxon>
        <taxon>Bacillati</taxon>
        <taxon>Actinomycetota</taxon>
        <taxon>Actinomycetes</taxon>
        <taxon>Kitasatosporales</taxon>
        <taxon>Streptomycetaceae</taxon>
        <taxon>Streptomyces</taxon>
    </lineage>
</organism>
<dbReference type="PANTHER" id="PTHR43056:SF10">
    <property type="entry name" value="COCE_NOND FAMILY, PUTATIVE (AFU_ORTHOLOGUE AFUA_7G00600)-RELATED"/>
    <property type="match status" value="1"/>
</dbReference>
<dbReference type="NCBIfam" id="TIGR00976">
    <property type="entry name" value="CocE_NonD"/>
    <property type="match status" value="1"/>
</dbReference>
<feature type="domain" description="Xaa-Pro dipeptidyl-peptidase C-terminal" evidence="2">
    <location>
        <begin position="305"/>
        <end position="525"/>
    </location>
</feature>
<dbReference type="SUPFAM" id="SSF49785">
    <property type="entry name" value="Galactose-binding domain-like"/>
    <property type="match status" value="1"/>
</dbReference>
<evidence type="ECO:0000313" key="3">
    <source>
        <dbReference type="EMBL" id="MFC4035604.1"/>
    </source>
</evidence>
<keyword evidence="4" id="KW-1185">Reference proteome</keyword>
<keyword evidence="1 3" id="KW-0378">Hydrolase</keyword>
<dbReference type="InterPro" id="IPR005674">
    <property type="entry name" value="CocE/Ser_esterase"/>
</dbReference>
<sequence>MDVRLDGEAVMRDGTVLRADIHRPPTGSGPWPVLLARGPYGKQDPGILARLAPSAAARRGYLVVIQDTRGRFASDGDWEPLVNEYDDGYDTVRWAAALPGADGRVAMYGPSYLGHAQWAAAAARPPELVALMPEFTWSEPEDGLLARGGVPERGLLAQWTLGLGYEVLRRRHAAAPRERRRALGEWADAVAALHAVQAPLAAWDPPMLRELPLPGRSGGPAVRPAFDGSRQPGLPTFTVAGWYDAFLQGSLDQHIRARASGHPAALVVGPWSHEEQTARVGARDFGPGAGQAAIDGGRSLLDLRLDWLDAVLGSGPAAEAVAGSSALVFVTGANTWRRLDSWPPEAVPTPWFLRRDGALSLWPPEADEAPDAFRHDPADPAPVRGGALLLTAAYPAGPFDQRAVEARPDVLVWTGPPLAEPLEVVGRVRVALVAAASAGPADWVARLCDVAPDGTSVNLTDGIVRTAGPGPAEMVIDLWSTAHVFGPGHRLRLQVAAAGHPRWENASPRAVRTVFHDPDRPSRIVLPVVGGAGPAAAPGEVTPPRT</sequence>
<accession>A0ABV8HXE2</accession>
<proteinExistence type="predicted"/>
<dbReference type="InterPro" id="IPR050585">
    <property type="entry name" value="Xaa-Pro_dipeptidyl-ppase/CocE"/>
</dbReference>
<evidence type="ECO:0000259" key="2">
    <source>
        <dbReference type="SMART" id="SM00939"/>
    </source>
</evidence>
<dbReference type="GO" id="GO:0016787">
    <property type="term" value="F:hydrolase activity"/>
    <property type="evidence" value="ECO:0007669"/>
    <property type="project" value="UniProtKB-KW"/>
</dbReference>
<dbReference type="Gene3D" id="1.10.3020.10">
    <property type="entry name" value="alpha-amino acid ester hydrolase ( Helical cap domain)"/>
    <property type="match status" value="1"/>
</dbReference>
<protein>
    <submittedName>
        <fullName evidence="3">CocE/NonD family hydrolase</fullName>
    </submittedName>
</protein>
<dbReference type="PANTHER" id="PTHR43056">
    <property type="entry name" value="PEPTIDASE S9 PROLYL OLIGOPEPTIDASE"/>
    <property type="match status" value="1"/>
</dbReference>
<dbReference type="Pfam" id="PF02129">
    <property type="entry name" value="Peptidase_S15"/>
    <property type="match status" value="1"/>
</dbReference>
<evidence type="ECO:0000313" key="4">
    <source>
        <dbReference type="Proteomes" id="UP001595765"/>
    </source>
</evidence>
<dbReference type="InterPro" id="IPR000383">
    <property type="entry name" value="Xaa-Pro-like_dom"/>
</dbReference>
<name>A0ABV8HXE2_9ACTN</name>
<gene>
    <name evidence="3" type="ORF">ACFO3J_29665</name>
</gene>
<dbReference type="InterPro" id="IPR008979">
    <property type="entry name" value="Galactose-bd-like_sf"/>
</dbReference>
<dbReference type="Gene3D" id="3.40.50.1820">
    <property type="entry name" value="alpha/beta hydrolase"/>
    <property type="match status" value="1"/>
</dbReference>
<dbReference type="SUPFAM" id="SSF53474">
    <property type="entry name" value="alpha/beta-Hydrolases"/>
    <property type="match status" value="1"/>
</dbReference>
<dbReference type="SMART" id="SM00939">
    <property type="entry name" value="PepX_C"/>
    <property type="match status" value="1"/>
</dbReference>
<comment type="caution">
    <text evidence="3">The sequence shown here is derived from an EMBL/GenBank/DDBJ whole genome shotgun (WGS) entry which is preliminary data.</text>
</comment>
<dbReference type="InterPro" id="IPR013736">
    <property type="entry name" value="Xaa-Pro_dipept_C"/>
</dbReference>
<reference evidence="4" key="1">
    <citation type="journal article" date="2019" name="Int. J. Syst. Evol. Microbiol.">
        <title>The Global Catalogue of Microorganisms (GCM) 10K type strain sequencing project: providing services to taxonomists for standard genome sequencing and annotation.</title>
        <authorList>
            <consortium name="The Broad Institute Genomics Platform"/>
            <consortium name="The Broad Institute Genome Sequencing Center for Infectious Disease"/>
            <person name="Wu L."/>
            <person name="Ma J."/>
        </authorList>
    </citation>
    <scope>NUCLEOTIDE SEQUENCE [LARGE SCALE GENOMIC DNA]</scope>
    <source>
        <strain evidence="4">CGMCC 4.7237</strain>
    </source>
</reference>
<dbReference type="Proteomes" id="UP001595765">
    <property type="component" value="Unassembled WGS sequence"/>
</dbReference>
<dbReference type="Gene3D" id="2.60.120.260">
    <property type="entry name" value="Galactose-binding domain-like"/>
    <property type="match status" value="1"/>
</dbReference>
<dbReference type="InterPro" id="IPR029058">
    <property type="entry name" value="AB_hydrolase_fold"/>
</dbReference>